<keyword evidence="2" id="KW-1133">Transmembrane helix</keyword>
<proteinExistence type="predicted"/>
<protein>
    <recommendedName>
        <fullName evidence="3">SEA domain-containing protein</fullName>
    </recommendedName>
</protein>
<evidence type="ECO:0000256" key="1">
    <source>
        <dbReference type="SAM" id="MobiDB-lite"/>
    </source>
</evidence>
<gene>
    <name evidence="4" type="ORF">WBA_LOCUS6428</name>
</gene>
<organism evidence="4 5">
    <name type="scientific">Wuchereria bancrofti</name>
    <dbReference type="NCBI Taxonomy" id="6293"/>
    <lineage>
        <taxon>Eukaryota</taxon>
        <taxon>Metazoa</taxon>
        <taxon>Ecdysozoa</taxon>
        <taxon>Nematoda</taxon>
        <taxon>Chromadorea</taxon>
        <taxon>Rhabditida</taxon>
        <taxon>Spirurina</taxon>
        <taxon>Spiruromorpha</taxon>
        <taxon>Filarioidea</taxon>
        <taxon>Onchocercidae</taxon>
        <taxon>Wuchereria</taxon>
    </lineage>
</organism>
<dbReference type="OMA" id="GRIQNWI"/>
<dbReference type="Pfam" id="PF01390">
    <property type="entry name" value="SEA"/>
    <property type="match status" value="1"/>
</dbReference>
<dbReference type="InterPro" id="IPR000082">
    <property type="entry name" value="SEA_dom"/>
</dbReference>
<name>A0A3P7FR47_WUCBA</name>
<keyword evidence="5" id="KW-1185">Reference proteome</keyword>
<dbReference type="SUPFAM" id="SSF82671">
    <property type="entry name" value="SEA domain"/>
    <property type="match status" value="1"/>
</dbReference>
<keyword evidence="2" id="KW-0472">Membrane</keyword>
<dbReference type="InterPro" id="IPR036364">
    <property type="entry name" value="SEA_dom_sf"/>
</dbReference>
<evidence type="ECO:0000313" key="5">
    <source>
        <dbReference type="Proteomes" id="UP000270924"/>
    </source>
</evidence>
<feature type="domain" description="SEA" evidence="3">
    <location>
        <begin position="119"/>
        <end position="232"/>
    </location>
</feature>
<evidence type="ECO:0000313" key="4">
    <source>
        <dbReference type="EMBL" id="VDM13042.1"/>
    </source>
</evidence>
<dbReference type="Proteomes" id="UP000270924">
    <property type="component" value="Unassembled WGS sequence"/>
</dbReference>
<feature type="region of interest" description="Disordered" evidence="1">
    <location>
        <begin position="315"/>
        <end position="340"/>
    </location>
</feature>
<feature type="region of interest" description="Disordered" evidence="1">
    <location>
        <begin position="357"/>
        <end position="388"/>
    </location>
</feature>
<dbReference type="OrthoDB" id="5843432at2759"/>
<dbReference type="InParanoid" id="A0A3P7FR47"/>
<feature type="compositionally biased region" description="Polar residues" evidence="1">
    <location>
        <begin position="315"/>
        <end position="336"/>
    </location>
</feature>
<reference evidence="4 5" key="1">
    <citation type="submission" date="2018-11" db="EMBL/GenBank/DDBJ databases">
        <authorList>
            <consortium name="Pathogen Informatics"/>
        </authorList>
    </citation>
    <scope>NUCLEOTIDE SEQUENCE [LARGE SCALE GENOMIC DNA]</scope>
</reference>
<dbReference type="PANTHER" id="PTHR46901:SF2">
    <property type="entry name" value="GH04942P"/>
    <property type="match status" value="1"/>
</dbReference>
<dbReference type="PANTHER" id="PTHR46901">
    <property type="entry name" value="GH04942P"/>
    <property type="match status" value="1"/>
</dbReference>
<evidence type="ECO:0000256" key="2">
    <source>
        <dbReference type="SAM" id="Phobius"/>
    </source>
</evidence>
<dbReference type="AlphaFoldDB" id="A0A3P7FR47"/>
<accession>A0A3P7FR47</accession>
<keyword evidence="2" id="KW-0812">Transmembrane</keyword>
<sequence length="412" mass="47317">MFSSDYNQPKLDKEQDLFNIRTLYDQGRLYANFSRYLISNDNDNDISIDQCVYFLYPINVDMLNMEMNNGMHKYEKSFIPSEMKICPMLCINNLAVKKMPQNEPLHKASILPEELIITESATFDVVLRILNREWNSYFINRNTEEFHQLASEVINEVNAMVKTKYPQMRVIEIKKFKQGSILAFMTLFSEDDPLPSEHELKEYLNEQVKLQPSEILHLEIASVILRKAEKDLSNKLGRIQNWIILSIGVSLFLIATFLVCCIVSRSRKVRSDNFNNYNVHYPMNGYGCNNTLAVSPMNSKKSGFENAAYHATHSRQFSQATTASQNGTTSKSSPNTLEEIPKGVGETTYQEWFSKVASKPGAQQHEELSSPSVRHPISRRSFSGPSYMSHTQDANNFYGEIRLGPPGYYRPY</sequence>
<dbReference type="EMBL" id="UYWW01003809">
    <property type="protein sequence ID" value="VDM13042.1"/>
    <property type="molecule type" value="Genomic_DNA"/>
</dbReference>
<feature type="transmembrane region" description="Helical" evidence="2">
    <location>
        <begin position="242"/>
        <end position="263"/>
    </location>
</feature>
<evidence type="ECO:0000259" key="3">
    <source>
        <dbReference type="PROSITE" id="PS50024"/>
    </source>
</evidence>
<dbReference type="PROSITE" id="PS50024">
    <property type="entry name" value="SEA"/>
    <property type="match status" value="1"/>
</dbReference>